<accession>A0A2S7ZMT4</accession>
<dbReference type="OrthoDB" id="291892at2"/>
<reference evidence="5 6" key="1">
    <citation type="submission" date="2018-01" db="EMBL/GenBank/DDBJ databases">
        <title>Draft genome sequences of clinical isolates and type strains of oral Veillonella including Veillonella infantum sp., nov.</title>
        <authorList>
            <person name="Mashima I."/>
            <person name="Liao Y.-C."/>
            <person name="Sabharwal A."/>
            <person name="Haase E.M."/>
            <person name="Nakazawa F."/>
            <person name="Scannapieco F.A."/>
        </authorList>
    </citation>
    <scope>NUCLEOTIDE SEQUENCE [LARGE SCALE GENOMIC DNA]</scope>
    <source>
        <strain evidence="5 6">Y6</strain>
    </source>
</reference>
<dbReference type="Pfam" id="PF04892">
    <property type="entry name" value="VanZ"/>
    <property type="match status" value="1"/>
</dbReference>
<dbReference type="Proteomes" id="UP000303581">
    <property type="component" value="Unassembled WGS sequence"/>
</dbReference>
<name>A0A2S7ZMT4_9FIRM</name>
<feature type="transmembrane region" description="Helical" evidence="1">
    <location>
        <begin position="93"/>
        <end position="110"/>
    </location>
</feature>
<protein>
    <submittedName>
        <fullName evidence="5">VanZ family protein</fullName>
    </submittedName>
</protein>
<dbReference type="EMBL" id="BJCR01000050">
    <property type="protein sequence ID" value="GCL69724.1"/>
    <property type="molecule type" value="Genomic_DNA"/>
</dbReference>
<evidence type="ECO:0000313" key="8">
    <source>
        <dbReference type="Proteomes" id="UP000303581"/>
    </source>
</evidence>
<evidence type="ECO:0000313" key="5">
    <source>
        <dbReference type="EMBL" id="PQL24599.1"/>
    </source>
</evidence>
<evidence type="ECO:0000313" key="6">
    <source>
        <dbReference type="Proteomes" id="UP000238877"/>
    </source>
</evidence>
<keyword evidence="1" id="KW-0812">Transmembrane</keyword>
<dbReference type="PANTHER" id="PTHR28008:SF1">
    <property type="entry name" value="DOMAIN PROTEIN, PUTATIVE (AFU_ORTHOLOGUE AFUA_3G10980)-RELATED"/>
    <property type="match status" value="1"/>
</dbReference>
<comment type="caution">
    <text evidence="5">The sequence shown here is derived from an EMBL/GenBank/DDBJ whole genome shotgun (WGS) entry which is preliminary data.</text>
</comment>
<dbReference type="PANTHER" id="PTHR28008">
    <property type="entry name" value="DOMAIN PROTEIN, PUTATIVE (AFU_ORTHOLOGUE AFUA_3G10980)-RELATED"/>
    <property type="match status" value="1"/>
</dbReference>
<evidence type="ECO:0000256" key="1">
    <source>
        <dbReference type="SAM" id="Phobius"/>
    </source>
</evidence>
<sequence>MLKKHWISFALVILVILFIWDNSLQNDVSSDGFSLRITQWLSPLLYKFGFTGDVWSLNRIVRKMAHVFEFSVLGGCLYIALHQFNREYAGLKVIAIGLAIAGLDECLQLTSVGRNASIRDVAIDTAGVIIGVVIVQLILSIYRSFSHKS</sequence>
<dbReference type="RefSeq" id="WP_059361881.1">
    <property type="nucleotide sequence ID" value="NZ_BBXI01000009.1"/>
</dbReference>
<gene>
    <name evidence="3" type="ORF">PAGU1578_06350</name>
    <name evidence="4" type="ORF">PAGU1579_14930</name>
    <name evidence="5" type="ORF">VTHSUH11_06345</name>
</gene>
<keyword evidence="1" id="KW-1133">Transmembrane helix</keyword>
<dbReference type="Proteomes" id="UP000300381">
    <property type="component" value="Unassembled WGS sequence"/>
</dbReference>
<dbReference type="InterPro" id="IPR006976">
    <property type="entry name" value="VanZ-like"/>
</dbReference>
<feature type="domain" description="VanZ-like" evidence="2">
    <location>
        <begin position="10"/>
        <end position="138"/>
    </location>
</feature>
<evidence type="ECO:0000313" key="7">
    <source>
        <dbReference type="Proteomes" id="UP000300381"/>
    </source>
</evidence>
<evidence type="ECO:0000259" key="2">
    <source>
        <dbReference type="Pfam" id="PF04892"/>
    </source>
</evidence>
<feature type="transmembrane region" description="Helical" evidence="1">
    <location>
        <begin position="122"/>
        <end position="142"/>
    </location>
</feature>
<dbReference type="Proteomes" id="UP000238877">
    <property type="component" value="Unassembled WGS sequence"/>
</dbReference>
<keyword evidence="8" id="KW-1185">Reference proteome</keyword>
<organism evidence="5 6">
    <name type="scientific">Veillonella tobetsuensis</name>
    <dbReference type="NCBI Taxonomy" id="1110546"/>
    <lineage>
        <taxon>Bacteria</taxon>
        <taxon>Bacillati</taxon>
        <taxon>Bacillota</taxon>
        <taxon>Negativicutes</taxon>
        <taxon>Veillonellales</taxon>
        <taxon>Veillonellaceae</taxon>
        <taxon>Veillonella</taxon>
    </lineage>
</organism>
<dbReference type="EMBL" id="PPDF01000012">
    <property type="protein sequence ID" value="PQL24599.1"/>
    <property type="molecule type" value="Genomic_DNA"/>
</dbReference>
<dbReference type="EMBL" id="BJCQ01000013">
    <property type="protein sequence ID" value="GCL67014.1"/>
    <property type="molecule type" value="Genomic_DNA"/>
</dbReference>
<dbReference type="STRING" id="1110546.GCA_001078375_00769"/>
<evidence type="ECO:0000313" key="3">
    <source>
        <dbReference type="EMBL" id="GCL67014.1"/>
    </source>
</evidence>
<proteinExistence type="predicted"/>
<reference evidence="7 8" key="2">
    <citation type="submission" date="2019-03" db="EMBL/GenBank/DDBJ databases">
        <title>Draft genome sequences of two Veillonella tobetsuensis clinical isolates from intraoperative bronchial fluids of elderly patients with pulmonary carcinoma.</title>
        <authorList>
            <person name="Akiyama T."/>
        </authorList>
    </citation>
    <scope>NUCLEOTIDE SEQUENCE [LARGE SCALE GENOMIC DNA]</scope>
    <source>
        <strain evidence="3 7">PAGU 1578</strain>
        <strain evidence="4 8">PAGU 1579</strain>
    </source>
</reference>
<dbReference type="NCBIfam" id="NF037970">
    <property type="entry name" value="vanZ_1"/>
    <property type="match status" value="1"/>
</dbReference>
<feature type="transmembrane region" description="Helical" evidence="1">
    <location>
        <begin position="64"/>
        <end position="81"/>
    </location>
</feature>
<evidence type="ECO:0000313" key="4">
    <source>
        <dbReference type="EMBL" id="GCL69724.1"/>
    </source>
</evidence>
<dbReference type="AlphaFoldDB" id="A0A2S7ZMT4"/>
<keyword evidence="1" id="KW-0472">Membrane</keyword>